<dbReference type="EMBL" id="ML213507">
    <property type="protein sequence ID" value="TFK53569.1"/>
    <property type="molecule type" value="Genomic_DNA"/>
</dbReference>
<sequence length="481" mass="54478">MKEKDVPLEIWLLIFQYATYIPESTNDQPLDPFQPSCCPRTAMGANTPVLSMKTKCSLVLVCRAWRETATELLYEYLVIRSLRRAVQVLSALRSSPRSIVINGVEVTISEYGQCVKHIEIHAQARAVGSNKFAENLFRIFQLCPNIRVLSGVWGGAIPRWLSAAMPRFYGPKLQLLRWDSLSYAMSSTDICTLTPEHLTAFQSLRTLDLRKFGGWPSADYGKPDLTLHRVSHLVLTTNEPSLRTATNLVLPSLSHVILAVPFFHPMPTHFWNFTGSSGMYTPVADKEHVRAFLAAHGAKITSLEFISSPMYVSSDERNSESHSNTVSPSHRLNMACFLLPGVCPNLLDLVFNAHEHVIDMKLLTEPHNSLRRIGLRGVSETAMTAVTSSQALNHLYAFRRNLERFPALEVIRTLDFHAGAVEKYNLHIFIYWTEWFKKRGVDLEDGEGVIWLWDEYEDSRQQTPQKEVENLYLADGPSESK</sequence>
<protein>
    <recommendedName>
        <fullName evidence="3">F-box domain-containing protein</fullName>
    </recommendedName>
</protein>
<reference evidence="1 2" key="1">
    <citation type="journal article" date="2019" name="Nat. Ecol. Evol.">
        <title>Megaphylogeny resolves global patterns of mushroom evolution.</title>
        <authorList>
            <person name="Varga T."/>
            <person name="Krizsan K."/>
            <person name="Foldi C."/>
            <person name="Dima B."/>
            <person name="Sanchez-Garcia M."/>
            <person name="Sanchez-Ramirez S."/>
            <person name="Szollosi G.J."/>
            <person name="Szarkandi J.G."/>
            <person name="Papp V."/>
            <person name="Albert L."/>
            <person name="Andreopoulos W."/>
            <person name="Angelini C."/>
            <person name="Antonin V."/>
            <person name="Barry K.W."/>
            <person name="Bougher N.L."/>
            <person name="Buchanan P."/>
            <person name="Buyck B."/>
            <person name="Bense V."/>
            <person name="Catcheside P."/>
            <person name="Chovatia M."/>
            <person name="Cooper J."/>
            <person name="Damon W."/>
            <person name="Desjardin D."/>
            <person name="Finy P."/>
            <person name="Geml J."/>
            <person name="Haridas S."/>
            <person name="Hughes K."/>
            <person name="Justo A."/>
            <person name="Karasinski D."/>
            <person name="Kautmanova I."/>
            <person name="Kiss B."/>
            <person name="Kocsube S."/>
            <person name="Kotiranta H."/>
            <person name="LaButti K.M."/>
            <person name="Lechner B.E."/>
            <person name="Liimatainen K."/>
            <person name="Lipzen A."/>
            <person name="Lukacs Z."/>
            <person name="Mihaltcheva S."/>
            <person name="Morgado L.N."/>
            <person name="Niskanen T."/>
            <person name="Noordeloos M.E."/>
            <person name="Ohm R.A."/>
            <person name="Ortiz-Santana B."/>
            <person name="Ovrebo C."/>
            <person name="Racz N."/>
            <person name="Riley R."/>
            <person name="Savchenko A."/>
            <person name="Shiryaev A."/>
            <person name="Soop K."/>
            <person name="Spirin V."/>
            <person name="Szebenyi C."/>
            <person name="Tomsovsky M."/>
            <person name="Tulloss R.E."/>
            <person name="Uehling J."/>
            <person name="Grigoriev I.V."/>
            <person name="Vagvolgyi C."/>
            <person name="Papp T."/>
            <person name="Martin F.M."/>
            <person name="Miettinen O."/>
            <person name="Hibbett D.S."/>
            <person name="Nagy L.G."/>
        </authorList>
    </citation>
    <scope>NUCLEOTIDE SEQUENCE [LARGE SCALE GENOMIC DNA]</scope>
    <source>
        <strain evidence="1 2">OMC1185</strain>
    </source>
</reference>
<evidence type="ECO:0008006" key="3">
    <source>
        <dbReference type="Google" id="ProtNLM"/>
    </source>
</evidence>
<organism evidence="1 2">
    <name type="scientific">Heliocybe sulcata</name>
    <dbReference type="NCBI Taxonomy" id="5364"/>
    <lineage>
        <taxon>Eukaryota</taxon>
        <taxon>Fungi</taxon>
        <taxon>Dikarya</taxon>
        <taxon>Basidiomycota</taxon>
        <taxon>Agaricomycotina</taxon>
        <taxon>Agaricomycetes</taxon>
        <taxon>Gloeophyllales</taxon>
        <taxon>Gloeophyllaceae</taxon>
        <taxon>Heliocybe</taxon>
    </lineage>
</organism>
<evidence type="ECO:0000313" key="1">
    <source>
        <dbReference type="EMBL" id="TFK53569.1"/>
    </source>
</evidence>
<dbReference type="Proteomes" id="UP000305948">
    <property type="component" value="Unassembled WGS sequence"/>
</dbReference>
<accession>A0A5C3N6Y8</accession>
<dbReference type="OrthoDB" id="3171058at2759"/>
<gene>
    <name evidence="1" type="ORF">OE88DRAFT_1655754</name>
</gene>
<dbReference type="AlphaFoldDB" id="A0A5C3N6Y8"/>
<evidence type="ECO:0000313" key="2">
    <source>
        <dbReference type="Proteomes" id="UP000305948"/>
    </source>
</evidence>
<keyword evidence="2" id="KW-1185">Reference proteome</keyword>
<name>A0A5C3N6Y8_9AGAM</name>
<proteinExistence type="predicted"/>